<dbReference type="SMART" id="SM00091">
    <property type="entry name" value="PAS"/>
    <property type="match status" value="2"/>
</dbReference>
<protein>
    <recommendedName>
        <fullName evidence="2">histidine kinase</fullName>
        <ecNumber evidence="2">2.7.13.3</ecNumber>
    </recommendedName>
</protein>
<proteinExistence type="predicted"/>
<accession>A0AAP4X001</accession>
<evidence type="ECO:0000256" key="2">
    <source>
        <dbReference type="ARBA" id="ARBA00012438"/>
    </source>
</evidence>
<keyword evidence="4" id="KW-0808">Transferase</keyword>
<dbReference type="Proteomes" id="UP001170481">
    <property type="component" value="Unassembled WGS sequence"/>
</dbReference>
<keyword evidence="3" id="KW-0597">Phosphoprotein</keyword>
<evidence type="ECO:0000256" key="1">
    <source>
        <dbReference type="ARBA" id="ARBA00000085"/>
    </source>
</evidence>
<reference evidence="8" key="1">
    <citation type="submission" date="2023-07" db="EMBL/GenBank/DDBJ databases">
        <title>Genome content predicts the carbon catabolic preferences of heterotrophic bacteria.</title>
        <authorList>
            <person name="Gralka M."/>
        </authorList>
    </citation>
    <scope>NUCLEOTIDE SEQUENCE</scope>
    <source>
        <strain evidence="8">C2R13</strain>
    </source>
</reference>
<dbReference type="CDD" id="cd00130">
    <property type="entry name" value="PAS"/>
    <property type="match status" value="2"/>
</dbReference>
<dbReference type="InterPro" id="IPR000014">
    <property type="entry name" value="PAS"/>
</dbReference>
<evidence type="ECO:0000256" key="6">
    <source>
        <dbReference type="SAM" id="MobiDB-lite"/>
    </source>
</evidence>
<comment type="caution">
    <text evidence="8">The sequence shown here is derived from an EMBL/GenBank/DDBJ whole genome shotgun (WGS) entry which is preliminary data.</text>
</comment>
<name>A0AAP4X001_9GAMM</name>
<dbReference type="NCBIfam" id="TIGR00229">
    <property type="entry name" value="sensory_box"/>
    <property type="match status" value="1"/>
</dbReference>
<dbReference type="EMBL" id="JAUORK010000004">
    <property type="protein sequence ID" value="MDO6671511.1"/>
    <property type="molecule type" value="Genomic_DNA"/>
</dbReference>
<comment type="catalytic activity">
    <reaction evidence="1">
        <text>ATP + protein L-histidine = ADP + protein N-phospho-L-histidine.</text>
        <dbReference type="EC" id="2.7.13.3"/>
    </reaction>
</comment>
<dbReference type="PROSITE" id="PS50112">
    <property type="entry name" value="PAS"/>
    <property type="match status" value="1"/>
</dbReference>
<feature type="domain" description="PAS" evidence="7">
    <location>
        <begin position="160"/>
        <end position="235"/>
    </location>
</feature>
<dbReference type="SUPFAM" id="SSF55785">
    <property type="entry name" value="PYP-like sensor domain (PAS domain)"/>
    <property type="match status" value="2"/>
</dbReference>
<evidence type="ECO:0000313" key="9">
    <source>
        <dbReference type="Proteomes" id="UP001170481"/>
    </source>
</evidence>
<evidence type="ECO:0000313" key="8">
    <source>
        <dbReference type="EMBL" id="MDO6671511.1"/>
    </source>
</evidence>
<dbReference type="GO" id="GO:0004673">
    <property type="term" value="F:protein histidine kinase activity"/>
    <property type="evidence" value="ECO:0007669"/>
    <property type="project" value="UniProtKB-EC"/>
</dbReference>
<organism evidence="8 9">
    <name type="scientific">Cobetia amphilecti</name>
    <dbReference type="NCBI Taxonomy" id="1055104"/>
    <lineage>
        <taxon>Bacteria</taxon>
        <taxon>Pseudomonadati</taxon>
        <taxon>Pseudomonadota</taxon>
        <taxon>Gammaproteobacteria</taxon>
        <taxon>Oceanospirillales</taxon>
        <taxon>Halomonadaceae</taxon>
        <taxon>Cobetia</taxon>
    </lineage>
</organism>
<evidence type="ECO:0000256" key="4">
    <source>
        <dbReference type="ARBA" id="ARBA00022679"/>
    </source>
</evidence>
<dbReference type="InterPro" id="IPR013655">
    <property type="entry name" value="PAS_fold_3"/>
</dbReference>
<dbReference type="AlphaFoldDB" id="A0AAP4X001"/>
<dbReference type="Gene3D" id="3.30.450.20">
    <property type="entry name" value="PAS domain"/>
    <property type="match status" value="2"/>
</dbReference>
<dbReference type="InterPro" id="IPR035965">
    <property type="entry name" value="PAS-like_dom_sf"/>
</dbReference>
<keyword evidence="5" id="KW-0418">Kinase</keyword>
<feature type="region of interest" description="Disordered" evidence="6">
    <location>
        <begin position="57"/>
        <end position="79"/>
    </location>
</feature>
<dbReference type="InterPro" id="IPR052162">
    <property type="entry name" value="Sensor_kinase/Photoreceptor"/>
</dbReference>
<evidence type="ECO:0000259" key="7">
    <source>
        <dbReference type="PROSITE" id="PS50112"/>
    </source>
</evidence>
<gene>
    <name evidence="8" type="ORF">Q4535_05200</name>
</gene>
<evidence type="ECO:0000256" key="5">
    <source>
        <dbReference type="ARBA" id="ARBA00022777"/>
    </source>
</evidence>
<dbReference type="PANTHER" id="PTHR43304:SF1">
    <property type="entry name" value="PAC DOMAIN-CONTAINING PROTEIN"/>
    <property type="match status" value="1"/>
</dbReference>
<dbReference type="PANTHER" id="PTHR43304">
    <property type="entry name" value="PHYTOCHROME-LIKE PROTEIN CPH1"/>
    <property type="match status" value="1"/>
</dbReference>
<sequence>MMRFLEQFASASIASTASTASHFNAQAILDGLSDAVLVVDADSTLLYASRGWQALSGRESGDAREDTPTATRADGHGTAAQRLRDALHPADQSRWDLLARHVSRRERPDCWRLRILGADHHYRWCEVRSQSLSLASPWPATLTLHDISERVQQEQIDAANLRSLTRLIKGLPAMVYRARNNRHWSMEYISDGCLAITGLSPQQLLDHPSLTYGEMIHPEDADRVWDQVQAALEARTPFTLAYRIRHRDGEVIRVQEKGHGIYSPDGTPLAVEGIIFAVDTSDISGVPPSTEPLNET</sequence>
<dbReference type="EC" id="2.7.13.3" evidence="2"/>
<evidence type="ECO:0000256" key="3">
    <source>
        <dbReference type="ARBA" id="ARBA00022553"/>
    </source>
</evidence>
<dbReference type="Pfam" id="PF08447">
    <property type="entry name" value="PAS_3"/>
    <property type="match status" value="1"/>
</dbReference>
<dbReference type="RefSeq" id="WP_303593120.1">
    <property type="nucleotide sequence ID" value="NZ_JAUORK010000004.1"/>
</dbReference>